<dbReference type="InterPro" id="IPR050095">
    <property type="entry name" value="ECF_ABC_transporter_ATP-bd"/>
</dbReference>
<protein>
    <submittedName>
        <fullName evidence="6">ABC transporter ATP-binding protein</fullName>
    </submittedName>
</protein>
<keyword evidence="3" id="KW-0547">Nucleotide-binding</keyword>
<dbReference type="Gene3D" id="3.40.50.300">
    <property type="entry name" value="P-loop containing nucleotide triphosphate hydrolases"/>
    <property type="match status" value="1"/>
</dbReference>
<evidence type="ECO:0000313" key="6">
    <source>
        <dbReference type="EMBL" id="MDY8109469.1"/>
    </source>
</evidence>
<proteinExistence type="inferred from homology"/>
<evidence type="ECO:0000256" key="1">
    <source>
        <dbReference type="ARBA" id="ARBA00005417"/>
    </source>
</evidence>
<keyword evidence="7" id="KW-1185">Reference proteome</keyword>
<dbReference type="InterPro" id="IPR017871">
    <property type="entry name" value="ABC_transporter-like_CS"/>
</dbReference>
<dbReference type="InterPro" id="IPR027417">
    <property type="entry name" value="P-loop_NTPase"/>
</dbReference>
<evidence type="ECO:0000313" key="7">
    <source>
        <dbReference type="Proteomes" id="UP001294412"/>
    </source>
</evidence>
<dbReference type="SMART" id="SM00382">
    <property type="entry name" value="AAA"/>
    <property type="match status" value="1"/>
</dbReference>
<dbReference type="SUPFAM" id="SSF52540">
    <property type="entry name" value="P-loop containing nucleoside triphosphate hydrolases"/>
    <property type="match status" value="1"/>
</dbReference>
<organism evidence="6 7">
    <name type="scientific">Fulvimarina uroteuthidis</name>
    <dbReference type="NCBI Taxonomy" id="3098149"/>
    <lineage>
        <taxon>Bacteria</taxon>
        <taxon>Pseudomonadati</taxon>
        <taxon>Pseudomonadota</taxon>
        <taxon>Alphaproteobacteria</taxon>
        <taxon>Hyphomicrobiales</taxon>
        <taxon>Aurantimonadaceae</taxon>
        <taxon>Fulvimarina</taxon>
    </lineage>
</organism>
<dbReference type="PANTHER" id="PTHR43553:SF24">
    <property type="entry name" value="ENERGY-COUPLING FACTOR TRANSPORTER ATP-BINDING PROTEIN ECFA1"/>
    <property type="match status" value="1"/>
</dbReference>
<evidence type="ECO:0000256" key="2">
    <source>
        <dbReference type="ARBA" id="ARBA00022448"/>
    </source>
</evidence>
<evidence type="ECO:0000259" key="5">
    <source>
        <dbReference type="PROSITE" id="PS50893"/>
    </source>
</evidence>
<feature type="domain" description="ABC transporter" evidence="5">
    <location>
        <begin position="10"/>
        <end position="232"/>
    </location>
</feature>
<keyword evidence="4 6" id="KW-0067">ATP-binding</keyword>
<dbReference type="PROSITE" id="PS50893">
    <property type="entry name" value="ABC_TRANSPORTER_2"/>
    <property type="match status" value="1"/>
</dbReference>
<comment type="caution">
    <text evidence="6">The sequence shown here is derived from an EMBL/GenBank/DDBJ whole genome shotgun (WGS) entry which is preliminary data.</text>
</comment>
<comment type="similarity">
    <text evidence="1">Belongs to the ABC transporter superfamily.</text>
</comment>
<evidence type="ECO:0000256" key="4">
    <source>
        <dbReference type="ARBA" id="ARBA00022840"/>
    </source>
</evidence>
<dbReference type="InterPro" id="IPR003593">
    <property type="entry name" value="AAA+_ATPase"/>
</dbReference>
<evidence type="ECO:0000256" key="3">
    <source>
        <dbReference type="ARBA" id="ARBA00022741"/>
    </source>
</evidence>
<sequence>MTIAPDKREALFEGVRVERGETLVLPALDLALTERRIGVIGANGSGKSTFARLLNGLILPSAGRVAVDGFDTKAETRQVRRRVGFLFQNPDNQIVYPTVGEDIAFGLRRHKLPKVEVRARVEAALHRFGLAGFEERLVHELSGGERQMVAFAGVMVLEPSWLVLDEPTTLLDLKNTARVMRTIAEIEQSVLLVTHDLDCLAGFDRVIVFEKGRILHDGTPRDAIAVYKAFHA</sequence>
<gene>
    <name evidence="6" type="ORF">U0C82_09990</name>
</gene>
<dbReference type="Proteomes" id="UP001294412">
    <property type="component" value="Unassembled WGS sequence"/>
</dbReference>
<dbReference type="PANTHER" id="PTHR43553">
    <property type="entry name" value="HEAVY METAL TRANSPORTER"/>
    <property type="match status" value="1"/>
</dbReference>
<dbReference type="InterPro" id="IPR015856">
    <property type="entry name" value="ABC_transpr_CbiO/EcfA_su"/>
</dbReference>
<dbReference type="RefSeq" id="WP_322186961.1">
    <property type="nucleotide sequence ID" value="NZ_JAXLPB010000003.1"/>
</dbReference>
<dbReference type="EMBL" id="JAXLPB010000003">
    <property type="protein sequence ID" value="MDY8109469.1"/>
    <property type="molecule type" value="Genomic_DNA"/>
</dbReference>
<dbReference type="Pfam" id="PF00005">
    <property type="entry name" value="ABC_tran"/>
    <property type="match status" value="1"/>
</dbReference>
<reference evidence="6 7" key="1">
    <citation type="submission" date="2023-12" db="EMBL/GenBank/DDBJ databases">
        <title>Description of Novel Strain Fulvimarina sp. 2208YS6-2-32 isolated from Uroteuthis (Photololigo) edulis.</title>
        <authorList>
            <person name="Park J.-S."/>
        </authorList>
    </citation>
    <scope>NUCLEOTIDE SEQUENCE [LARGE SCALE GENOMIC DNA]</scope>
    <source>
        <strain evidence="6 7">2208YS6-2-32</strain>
    </source>
</reference>
<dbReference type="PROSITE" id="PS00211">
    <property type="entry name" value="ABC_TRANSPORTER_1"/>
    <property type="match status" value="1"/>
</dbReference>
<name>A0ABU5I282_9HYPH</name>
<dbReference type="GO" id="GO:0005524">
    <property type="term" value="F:ATP binding"/>
    <property type="evidence" value="ECO:0007669"/>
    <property type="project" value="UniProtKB-KW"/>
</dbReference>
<accession>A0ABU5I282</accession>
<keyword evidence="2" id="KW-0813">Transport</keyword>
<dbReference type="CDD" id="cd03225">
    <property type="entry name" value="ABC_cobalt_CbiO_domain1"/>
    <property type="match status" value="1"/>
</dbReference>
<dbReference type="InterPro" id="IPR003439">
    <property type="entry name" value="ABC_transporter-like_ATP-bd"/>
</dbReference>